<accession>A0AA39YKU6</accession>
<organism evidence="2 3">
    <name type="scientific">Cercophora newfieldiana</name>
    <dbReference type="NCBI Taxonomy" id="92897"/>
    <lineage>
        <taxon>Eukaryota</taxon>
        <taxon>Fungi</taxon>
        <taxon>Dikarya</taxon>
        <taxon>Ascomycota</taxon>
        <taxon>Pezizomycotina</taxon>
        <taxon>Sordariomycetes</taxon>
        <taxon>Sordariomycetidae</taxon>
        <taxon>Sordariales</taxon>
        <taxon>Lasiosphaeriaceae</taxon>
        <taxon>Cercophora</taxon>
    </lineage>
</organism>
<feature type="compositionally biased region" description="Polar residues" evidence="1">
    <location>
        <begin position="83"/>
        <end position="96"/>
    </location>
</feature>
<protein>
    <submittedName>
        <fullName evidence="2">Uncharacterized protein</fullName>
    </submittedName>
</protein>
<evidence type="ECO:0000313" key="2">
    <source>
        <dbReference type="EMBL" id="KAK0652860.1"/>
    </source>
</evidence>
<gene>
    <name evidence="2" type="ORF">B0T16DRAFT_106542</name>
</gene>
<feature type="region of interest" description="Disordered" evidence="1">
    <location>
        <begin position="68"/>
        <end position="96"/>
    </location>
</feature>
<sequence>MGLFQWSTLQLGNAHPFARQDDNLSLTKNQLLKCKHVQTERHAGHLGVPASGTVPRLTFMCNSRRATHPGLDCPPARKAQKPGPTSTKQGGARTGNMSSIQGFAILPLHHALLRPVARLPFSNEDLLRVAHLNEMSGNPSGTHRSKTGSLHSLTRSNEILGVGDPFVRSFVRSFVCHKIGIRTLLLKAPRVSSTSCLLRTVTS</sequence>
<evidence type="ECO:0000256" key="1">
    <source>
        <dbReference type="SAM" id="MobiDB-lite"/>
    </source>
</evidence>
<comment type="caution">
    <text evidence="2">The sequence shown here is derived from an EMBL/GenBank/DDBJ whole genome shotgun (WGS) entry which is preliminary data.</text>
</comment>
<dbReference type="EMBL" id="JAULSV010000002">
    <property type="protein sequence ID" value="KAK0652860.1"/>
    <property type="molecule type" value="Genomic_DNA"/>
</dbReference>
<dbReference type="Proteomes" id="UP001174936">
    <property type="component" value="Unassembled WGS sequence"/>
</dbReference>
<reference evidence="2" key="1">
    <citation type="submission" date="2023-06" db="EMBL/GenBank/DDBJ databases">
        <title>Genome-scale phylogeny and comparative genomics of the fungal order Sordariales.</title>
        <authorList>
            <consortium name="Lawrence Berkeley National Laboratory"/>
            <person name="Hensen N."/>
            <person name="Bonometti L."/>
            <person name="Westerberg I."/>
            <person name="Brannstrom I.O."/>
            <person name="Guillou S."/>
            <person name="Cros-Aarteil S."/>
            <person name="Calhoun S."/>
            <person name="Haridas S."/>
            <person name="Kuo A."/>
            <person name="Mondo S."/>
            <person name="Pangilinan J."/>
            <person name="Riley R."/>
            <person name="Labutti K."/>
            <person name="Andreopoulos B."/>
            <person name="Lipzen A."/>
            <person name="Chen C."/>
            <person name="Yanf M."/>
            <person name="Daum C."/>
            <person name="Ng V."/>
            <person name="Clum A."/>
            <person name="Steindorff A."/>
            <person name="Ohm R."/>
            <person name="Martin F."/>
            <person name="Silar P."/>
            <person name="Natvig D."/>
            <person name="Lalanne C."/>
            <person name="Gautier V."/>
            <person name="Ament-Velasquez S.L."/>
            <person name="Kruys A."/>
            <person name="Hutchinson M.I."/>
            <person name="Powell A.J."/>
            <person name="Barry K."/>
            <person name="Miller A.N."/>
            <person name="Grigoriev I.V."/>
            <person name="Debuchy R."/>
            <person name="Gladieux P."/>
            <person name="Thoren M.H."/>
            <person name="Johannesson H."/>
        </authorList>
    </citation>
    <scope>NUCLEOTIDE SEQUENCE</scope>
    <source>
        <strain evidence="2">SMH2532-1</strain>
    </source>
</reference>
<evidence type="ECO:0000313" key="3">
    <source>
        <dbReference type="Proteomes" id="UP001174936"/>
    </source>
</evidence>
<proteinExistence type="predicted"/>
<name>A0AA39YKU6_9PEZI</name>
<dbReference type="AlphaFoldDB" id="A0AA39YKU6"/>
<keyword evidence="3" id="KW-1185">Reference proteome</keyword>